<evidence type="ECO:0000313" key="3">
    <source>
        <dbReference type="Proteomes" id="UP000249354"/>
    </source>
</evidence>
<evidence type="ECO:0000259" key="1">
    <source>
        <dbReference type="Pfam" id="PF01402"/>
    </source>
</evidence>
<sequence length="44" mass="5019">MSTITIRLPQAEKAILDDVCKTTGRTQTDVLREFIRSLEQKKPS</sequence>
<reference evidence="2 3" key="2">
    <citation type="submission" date="2018-06" db="EMBL/GenBank/DDBJ databases">
        <title>Metagenomic assembly of (sub)arctic Cyanobacteria and their associated microbiome from non-axenic cultures.</title>
        <authorList>
            <person name="Baurain D."/>
        </authorList>
    </citation>
    <scope>NUCLEOTIDE SEQUENCE [LARGE SCALE GENOMIC DNA]</scope>
    <source>
        <strain evidence="2">ULC129bin1</strain>
    </source>
</reference>
<organism evidence="2 3">
    <name type="scientific">Leptolyngbya foveolarum</name>
    <dbReference type="NCBI Taxonomy" id="47253"/>
    <lineage>
        <taxon>Bacteria</taxon>
        <taxon>Bacillati</taxon>
        <taxon>Cyanobacteriota</taxon>
        <taxon>Cyanophyceae</taxon>
        <taxon>Leptolyngbyales</taxon>
        <taxon>Leptolyngbyaceae</taxon>
        <taxon>Leptolyngbya group</taxon>
        <taxon>Leptolyngbya</taxon>
    </lineage>
</organism>
<reference evidence="3" key="1">
    <citation type="submission" date="2018-04" db="EMBL/GenBank/DDBJ databases">
        <authorList>
            <person name="Cornet L."/>
        </authorList>
    </citation>
    <scope>NUCLEOTIDE SEQUENCE [LARGE SCALE GENOMIC DNA]</scope>
</reference>
<evidence type="ECO:0000313" key="2">
    <source>
        <dbReference type="EMBL" id="PZO17360.1"/>
    </source>
</evidence>
<dbReference type="AlphaFoldDB" id="A0A2W4UE89"/>
<protein>
    <submittedName>
        <fullName evidence="2">CopG family transcriptional regulator</fullName>
    </submittedName>
</protein>
<feature type="domain" description="Ribbon-helix-helix protein CopG" evidence="1">
    <location>
        <begin position="4"/>
        <end position="38"/>
    </location>
</feature>
<comment type="caution">
    <text evidence="2">The sequence shown here is derived from an EMBL/GenBank/DDBJ whole genome shotgun (WGS) entry which is preliminary data.</text>
</comment>
<dbReference type="Proteomes" id="UP000249354">
    <property type="component" value="Unassembled WGS sequence"/>
</dbReference>
<dbReference type="Pfam" id="PF01402">
    <property type="entry name" value="RHH_1"/>
    <property type="match status" value="1"/>
</dbReference>
<dbReference type="InterPro" id="IPR002145">
    <property type="entry name" value="CopG"/>
</dbReference>
<name>A0A2W4UE89_9CYAN</name>
<proteinExistence type="predicted"/>
<dbReference type="SUPFAM" id="SSF47598">
    <property type="entry name" value="Ribbon-helix-helix"/>
    <property type="match status" value="1"/>
</dbReference>
<accession>A0A2W4UE89</accession>
<dbReference type="GO" id="GO:0006355">
    <property type="term" value="P:regulation of DNA-templated transcription"/>
    <property type="evidence" value="ECO:0007669"/>
    <property type="project" value="InterPro"/>
</dbReference>
<gene>
    <name evidence="2" type="ORF">DCF25_11240</name>
</gene>
<dbReference type="EMBL" id="QBMC01000068">
    <property type="protein sequence ID" value="PZO17360.1"/>
    <property type="molecule type" value="Genomic_DNA"/>
</dbReference>
<dbReference type="InterPro" id="IPR010985">
    <property type="entry name" value="Ribbon_hlx_hlx"/>
</dbReference>